<keyword evidence="3" id="KW-1185">Reference proteome</keyword>
<dbReference type="EMBL" id="QPFP01000005">
    <property type="protein sequence ID" value="TEB36763.1"/>
    <property type="molecule type" value="Genomic_DNA"/>
</dbReference>
<dbReference type="Proteomes" id="UP000298030">
    <property type="component" value="Unassembled WGS sequence"/>
</dbReference>
<feature type="compositionally biased region" description="Low complexity" evidence="1">
    <location>
        <begin position="88"/>
        <end position="103"/>
    </location>
</feature>
<sequence length="151" mass="16661">MSSSYPPWVIPQDAAEPPMSSWRFRRSSTRSLPEATSPLSGRPRGDSPDLLPRYSNLTPLEEWQATPSYSPTAPPNLEDSVEPTNRPSRFSAASWSTQSSSPSYRTNDPETRSASHSTATLTNPPRYSTVSRNSRAARDGADVRRGDCVDF</sequence>
<feature type="compositionally biased region" description="Polar residues" evidence="1">
    <location>
        <begin position="114"/>
        <end position="134"/>
    </location>
</feature>
<organism evidence="2 3">
    <name type="scientific">Coprinellus micaceus</name>
    <name type="common">Glistening ink-cap mushroom</name>
    <name type="synonym">Coprinus micaceus</name>
    <dbReference type="NCBI Taxonomy" id="71717"/>
    <lineage>
        <taxon>Eukaryota</taxon>
        <taxon>Fungi</taxon>
        <taxon>Dikarya</taxon>
        <taxon>Basidiomycota</taxon>
        <taxon>Agaricomycotina</taxon>
        <taxon>Agaricomycetes</taxon>
        <taxon>Agaricomycetidae</taxon>
        <taxon>Agaricales</taxon>
        <taxon>Agaricineae</taxon>
        <taxon>Psathyrellaceae</taxon>
        <taxon>Coprinellus</taxon>
    </lineage>
</organism>
<name>A0A4Y7TRF4_COPMI</name>
<protein>
    <submittedName>
        <fullName evidence="2">Uncharacterized protein</fullName>
    </submittedName>
</protein>
<proteinExistence type="predicted"/>
<feature type="region of interest" description="Disordered" evidence="1">
    <location>
        <begin position="1"/>
        <end position="151"/>
    </location>
</feature>
<evidence type="ECO:0000313" key="3">
    <source>
        <dbReference type="Proteomes" id="UP000298030"/>
    </source>
</evidence>
<feature type="compositionally biased region" description="Basic and acidic residues" evidence="1">
    <location>
        <begin position="136"/>
        <end position="151"/>
    </location>
</feature>
<comment type="caution">
    <text evidence="2">The sequence shown here is derived from an EMBL/GenBank/DDBJ whole genome shotgun (WGS) entry which is preliminary data.</text>
</comment>
<reference evidence="2 3" key="1">
    <citation type="journal article" date="2019" name="Nat. Ecol. Evol.">
        <title>Megaphylogeny resolves global patterns of mushroom evolution.</title>
        <authorList>
            <person name="Varga T."/>
            <person name="Krizsan K."/>
            <person name="Foldi C."/>
            <person name="Dima B."/>
            <person name="Sanchez-Garcia M."/>
            <person name="Sanchez-Ramirez S."/>
            <person name="Szollosi G.J."/>
            <person name="Szarkandi J.G."/>
            <person name="Papp V."/>
            <person name="Albert L."/>
            <person name="Andreopoulos W."/>
            <person name="Angelini C."/>
            <person name="Antonin V."/>
            <person name="Barry K.W."/>
            <person name="Bougher N.L."/>
            <person name="Buchanan P."/>
            <person name="Buyck B."/>
            <person name="Bense V."/>
            <person name="Catcheside P."/>
            <person name="Chovatia M."/>
            <person name="Cooper J."/>
            <person name="Damon W."/>
            <person name="Desjardin D."/>
            <person name="Finy P."/>
            <person name="Geml J."/>
            <person name="Haridas S."/>
            <person name="Hughes K."/>
            <person name="Justo A."/>
            <person name="Karasinski D."/>
            <person name="Kautmanova I."/>
            <person name="Kiss B."/>
            <person name="Kocsube S."/>
            <person name="Kotiranta H."/>
            <person name="LaButti K.M."/>
            <person name="Lechner B.E."/>
            <person name="Liimatainen K."/>
            <person name="Lipzen A."/>
            <person name="Lukacs Z."/>
            <person name="Mihaltcheva S."/>
            <person name="Morgado L.N."/>
            <person name="Niskanen T."/>
            <person name="Noordeloos M.E."/>
            <person name="Ohm R.A."/>
            <person name="Ortiz-Santana B."/>
            <person name="Ovrebo C."/>
            <person name="Racz N."/>
            <person name="Riley R."/>
            <person name="Savchenko A."/>
            <person name="Shiryaev A."/>
            <person name="Soop K."/>
            <person name="Spirin V."/>
            <person name="Szebenyi C."/>
            <person name="Tomsovsky M."/>
            <person name="Tulloss R.E."/>
            <person name="Uehling J."/>
            <person name="Grigoriev I.V."/>
            <person name="Vagvolgyi C."/>
            <person name="Papp T."/>
            <person name="Martin F.M."/>
            <person name="Miettinen O."/>
            <person name="Hibbett D.S."/>
            <person name="Nagy L.G."/>
        </authorList>
    </citation>
    <scope>NUCLEOTIDE SEQUENCE [LARGE SCALE GENOMIC DNA]</scope>
    <source>
        <strain evidence="2 3">FP101781</strain>
    </source>
</reference>
<dbReference type="AlphaFoldDB" id="A0A4Y7TRF4"/>
<evidence type="ECO:0000256" key="1">
    <source>
        <dbReference type="SAM" id="MobiDB-lite"/>
    </source>
</evidence>
<gene>
    <name evidence="2" type="ORF">FA13DRAFT_1082669</name>
</gene>
<accession>A0A4Y7TRF4</accession>
<evidence type="ECO:0000313" key="2">
    <source>
        <dbReference type="EMBL" id="TEB36763.1"/>
    </source>
</evidence>